<dbReference type="Pfam" id="PF01370">
    <property type="entry name" value="Epimerase"/>
    <property type="match status" value="1"/>
</dbReference>
<dbReference type="EMBL" id="CAJNNV010031261">
    <property type="protein sequence ID" value="CAE8635221.1"/>
    <property type="molecule type" value="Genomic_DNA"/>
</dbReference>
<evidence type="ECO:0000313" key="4">
    <source>
        <dbReference type="Proteomes" id="UP000654075"/>
    </source>
</evidence>
<protein>
    <recommendedName>
        <fullName evidence="2">NAD-dependent epimerase/dehydratase domain-containing protein</fullName>
    </recommendedName>
</protein>
<dbReference type="InterPro" id="IPR051207">
    <property type="entry name" value="ComplexI_NDUFA9_subunit"/>
</dbReference>
<reference evidence="3" key="1">
    <citation type="submission" date="2021-02" db="EMBL/GenBank/DDBJ databases">
        <authorList>
            <person name="Dougan E. K."/>
            <person name="Rhodes N."/>
            <person name="Thang M."/>
            <person name="Chan C."/>
        </authorList>
    </citation>
    <scope>NUCLEOTIDE SEQUENCE</scope>
</reference>
<dbReference type="OrthoDB" id="10259101at2759"/>
<dbReference type="SUPFAM" id="SSF51735">
    <property type="entry name" value="NAD(P)-binding Rossmann-fold domains"/>
    <property type="match status" value="1"/>
</dbReference>
<organism evidence="3 4">
    <name type="scientific">Polarella glacialis</name>
    <name type="common">Dinoflagellate</name>
    <dbReference type="NCBI Taxonomy" id="89957"/>
    <lineage>
        <taxon>Eukaryota</taxon>
        <taxon>Sar</taxon>
        <taxon>Alveolata</taxon>
        <taxon>Dinophyceae</taxon>
        <taxon>Suessiales</taxon>
        <taxon>Suessiaceae</taxon>
        <taxon>Polarella</taxon>
    </lineage>
</organism>
<gene>
    <name evidence="3" type="ORF">PGLA1383_LOCUS50822</name>
</gene>
<dbReference type="InterPro" id="IPR036291">
    <property type="entry name" value="NAD(P)-bd_dom_sf"/>
</dbReference>
<evidence type="ECO:0000259" key="2">
    <source>
        <dbReference type="Pfam" id="PF01370"/>
    </source>
</evidence>
<dbReference type="GO" id="GO:0044877">
    <property type="term" value="F:protein-containing complex binding"/>
    <property type="evidence" value="ECO:0007669"/>
    <property type="project" value="TreeGrafter"/>
</dbReference>
<dbReference type="Proteomes" id="UP000654075">
    <property type="component" value="Unassembled WGS sequence"/>
</dbReference>
<dbReference type="Gene3D" id="3.40.50.720">
    <property type="entry name" value="NAD(P)-binding Rossmann-like Domain"/>
    <property type="match status" value="1"/>
</dbReference>
<sequence length="320" mass="35067">MMVSASLGRPVPRPAARRPPQVLLRSVAVVGVLTLCWSTSFRDRHEESAGDGTAFSHPQVTPRPESRTSYGLRASGQASEKGSRRLLILGGNGYVGREVCKLSVERGWQVTSLSRRGENPEPGNPQLDQVRWVKGNAADADTLRQLVGEADAAVHVSGSKSVADETSTYDTVTRKTAFNLINALKQKFRMPFSAPTPVMFVSAAEAGWPDVNFGPQVEEAAPGWLKEYLMAKRAVERELTSSRESIRPVMFRPSLIWSWTKFDVLPVIPVFNALNALGVPFVDKTVTVSTLSKAIMAGLEDDGLSGVQRFEQMEQLETRI</sequence>
<dbReference type="GO" id="GO:0005739">
    <property type="term" value="C:mitochondrion"/>
    <property type="evidence" value="ECO:0007669"/>
    <property type="project" value="TreeGrafter"/>
</dbReference>
<dbReference type="InterPro" id="IPR001509">
    <property type="entry name" value="Epimerase_deHydtase"/>
</dbReference>
<comment type="caution">
    <text evidence="3">The sequence shown here is derived from an EMBL/GenBank/DDBJ whole genome shotgun (WGS) entry which is preliminary data.</text>
</comment>
<name>A0A813HC20_POLGL</name>
<dbReference type="PANTHER" id="PTHR12126">
    <property type="entry name" value="NADH-UBIQUINONE OXIDOREDUCTASE 39 KDA SUBUNIT-RELATED"/>
    <property type="match status" value="1"/>
</dbReference>
<proteinExistence type="predicted"/>
<evidence type="ECO:0000313" key="3">
    <source>
        <dbReference type="EMBL" id="CAE8635221.1"/>
    </source>
</evidence>
<keyword evidence="4" id="KW-1185">Reference proteome</keyword>
<dbReference type="PANTHER" id="PTHR12126:SF15">
    <property type="entry name" value="NAD(P)-BINDING DOMAIN-CONTAINING PROTEIN"/>
    <property type="match status" value="1"/>
</dbReference>
<feature type="domain" description="NAD-dependent epimerase/dehydratase" evidence="2">
    <location>
        <begin position="87"/>
        <end position="255"/>
    </location>
</feature>
<dbReference type="AlphaFoldDB" id="A0A813HC20"/>
<dbReference type="OMA" id="GICEIER"/>
<accession>A0A813HC20</accession>
<evidence type="ECO:0000256" key="1">
    <source>
        <dbReference type="SAM" id="MobiDB-lite"/>
    </source>
</evidence>
<feature type="region of interest" description="Disordered" evidence="1">
    <location>
        <begin position="46"/>
        <end position="77"/>
    </location>
</feature>